<evidence type="ECO:0000313" key="3">
    <source>
        <dbReference type="EMBL" id="MBK4723289.1"/>
    </source>
</evidence>
<comment type="caution">
    <text evidence="3">The sequence shown here is derived from an EMBL/GenBank/DDBJ whole genome shotgun (WGS) entry which is preliminary data.</text>
</comment>
<dbReference type="Gene3D" id="1.50.10.10">
    <property type="match status" value="1"/>
</dbReference>
<reference evidence="3 4" key="1">
    <citation type="submission" date="2021-01" db="EMBL/GenBank/DDBJ databases">
        <title>Azospirillum sp. YIM DDC1 draft genome.</title>
        <authorList>
            <person name="Wang Y.-X."/>
        </authorList>
    </citation>
    <scope>NUCLEOTIDE SEQUENCE [LARGE SCALE GENOMIC DNA]</scope>
    <source>
        <strain evidence="3 4">YIM DDC1</strain>
    </source>
</reference>
<dbReference type="InterPro" id="IPR008928">
    <property type="entry name" value="6-hairpin_glycosidase_sf"/>
</dbReference>
<feature type="domain" description="GH15-like" evidence="2">
    <location>
        <begin position="36"/>
        <end position="80"/>
    </location>
</feature>
<evidence type="ECO:0000259" key="2">
    <source>
        <dbReference type="Pfam" id="PF00723"/>
    </source>
</evidence>
<evidence type="ECO:0000256" key="1">
    <source>
        <dbReference type="SAM" id="MobiDB-lite"/>
    </source>
</evidence>
<proteinExistence type="predicted"/>
<organism evidence="3 4">
    <name type="scientific">Azospirillum aestuarii</name>
    <dbReference type="NCBI Taxonomy" id="2802052"/>
    <lineage>
        <taxon>Bacteria</taxon>
        <taxon>Pseudomonadati</taxon>
        <taxon>Pseudomonadota</taxon>
        <taxon>Alphaproteobacteria</taxon>
        <taxon>Rhodospirillales</taxon>
        <taxon>Azospirillaceae</taxon>
        <taxon>Azospirillum</taxon>
    </lineage>
</organism>
<gene>
    <name evidence="3" type="ORF">JJL56_31030</name>
</gene>
<name>A0ABS1I8N7_9PROT</name>
<dbReference type="InterPro" id="IPR011613">
    <property type="entry name" value="GH15-like"/>
</dbReference>
<dbReference type="InterPro" id="IPR012341">
    <property type="entry name" value="6hp_glycosidase-like_sf"/>
</dbReference>
<keyword evidence="4" id="KW-1185">Reference proteome</keyword>
<dbReference type="Proteomes" id="UP000654452">
    <property type="component" value="Unassembled WGS sequence"/>
</dbReference>
<accession>A0ABS1I8N7</accession>
<dbReference type="SUPFAM" id="SSF48208">
    <property type="entry name" value="Six-hairpin glycosidases"/>
    <property type="match status" value="1"/>
</dbReference>
<sequence>MGVCQQPRPAAGDPEHRDGPSPVRDPARLTPARHRRELFERVLALRNAVGLLSEEYDTRTGRLVGNFSQAFSHIALVSTAHNLARGAQPVRQRGLDSGKA</sequence>
<evidence type="ECO:0000313" key="4">
    <source>
        <dbReference type="Proteomes" id="UP000654452"/>
    </source>
</evidence>
<dbReference type="EMBL" id="JAEPIV010000048">
    <property type="protein sequence ID" value="MBK4723289.1"/>
    <property type="molecule type" value="Genomic_DNA"/>
</dbReference>
<feature type="region of interest" description="Disordered" evidence="1">
    <location>
        <begin position="1"/>
        <end position="31"/>
    </location>
</feature>
<protein>
    <recommendedName>
        <fullName evidence="2">GH15-like domain-containing protein</fullName>
    </recommendedName>
</protein>
<dbReference type="Pfam" id="PF00723">
    <property type="entry name" value="Glyco_hydro_15"/>
    <property type="match status" value="1"/>
</dbReference>